<evidence type="ECO:0000313" key="5">
    <source>
        <dbReference type="Proteomes" id="UP000094313"/>
    </source>
</evidence>
<dbReference type="Pfam" id="PF08279">
    <property type="entry name" value="HTH_11"/>
    <property type="match status" value="1"/>
</dbReference>
<evidence type="ECO:0000313" key="4">
    <source>
        <dbReference type="EMBL" id="AOM75961.1"/>
    </source>
</evidence>
<dbReference type="SUPFAM" id="SSF46785">
    <property type="entry name" value="Winged helix' DNA-binding domain"/>
    <property type="match status" value="1"/>
</dbReference>
<keyword evidence="2" id="KW-0804">Transcription</keyword>
<keyword evidence="5" id="KW-1185">Reference proteome</keyword>
<dbReference type="AlphaFoldDB" id="A0A1D7QBB0"/>
<dbReference type="RefSeq" id="WP_069377657.1">
    <property type="nucleotide sequence ID" value="NZ_CP017141.1"/>
</dbReference>
<dbReference type="EMBL" id="CP017141">
    <property type="protein sequence ID" value="AOM75961.1"/>
    <property type="molecule type" value="Genomic_DNA"/>
</dbReference>
<dbReference type="KEGG" id="psty:BFS30_01515"/>
<feature type="domain" description="HTH deoR-type" evidence="3">
    <location>
        <begin position="6"/>
        <end position="61"/>
    </location>
</feature>
<reference evidence="4 5" key="1">
    <citation type="submission" date="2016-08" db="EMBL/GenBank/DDBJ databases">
        <authorList>
            <person name="Seilhamer J.J."/>
        </authorList>
    </citation>
    <scope>NUCLEOTIDE SEQUENCE [LARGE SCALE GENOMIC DNA]</scope>
    <source>
        <strain evidence="4 5">DX4</strain>
    </source>
</reference>
<dbReference type="OrthoDB" id="9815009at2"/>
<dbReference type="InterPro" id="IPR013196">
    <property type="entry name" value="HTH_11"/>
</dbReference>
<evidence type="ECO:0000259" key="3">
    <source>
        <dbReference type="PROSITE" id="PS51000"/>
    </source>
</evidence>
<name>A0A1D7QBB0_9SPHI</name>
<accession>A0A1D7QBB0</accession>
<protein>
    <recommendedName>
        <fullName evidence="3">HTH deoR-type domain-containing protein</fullName>
    </recommendedName>
</protein>
<proteinExistence type="predicted"/>
<gene>
    <name evidence="4" type="ORF">BFS30_01515</name>
</gene>
<sequence>MENIKKFGRIVHIFFLLQSRSVLPIDELIEKFQVTKRTIYRDLSMLERVGIPMVYRSGAGYSIVEGFRLPPARFTDGC</sequence>
<evidence type="ECO:0000256" key="1">
    <source>
        <dbReference type="ARBA" id="ARBA00023015"/>
    </source>
</evidence>
<dbReference type="InterPro" id="IPR036388">
    <property type="entry name" value="WH-like_DNA-bd_sf"/>
</dbReference>
<dbReference type="InterPro" id="IPR001034">
    <property type="entry name" value="DeoR_HTH"/>
</dbReference>
<dbReference type="PROSITE" id="PS51000">
    <property type="entry name" value="HTH_DEOR_2"/>
    <property type="match status" value="1"/>
</dbReference>
<keyword evidence="1" id="KW-0805">Transcription regulation</keyword>
<dbReference type="GO" id="GO:0003700">
    <property type="term" value="F:DNA-binding transcription factor activity"/>
    <property type="evidence" value="ECO:0007669"/>
    <property type="project" value="InterPro"/>
</dbReference>
<dbReference type="InterPro" id="IPR036390">
    <property type="entry name" value="WH_DNA-bd_sf"/>
</dbReference>
<dbReference type="Proteomes" id="UP000094313">
    <property type="component" value="Chromosome"/>
</dbReference>
<evidence type="ECO:0000256" key="2">
    <source>
        <dbReference type="ARBA" id="ARBA00023163"/>
    </source>
</evidence>
<organism evidence="4 5">
    <name type="scientific">Pedobacter steynii</name>
    <dbReference type="NCBI Taxonomy" id="430522"/>
    <lineage>
        <taxon>Bacteria</taxon>
        <taxon>Pseudomonadati</taxon>
        <taxon>Bacteroidota</taxon>
        <taxon>Sphingobacteriia</taxon>
        <taxon>Sphingobacteriales</taxon>
        <taxon>Sphingobacteriaceae</taxon>
        <taxon>Pedobacter</taxon>
    </lineage>
</organism>
<dbReference type="Gene3D" id="1.10.10.10">
    <property type="entry name" value="Winged helix-like DNA-binding domain superfamily/Winged helix DNA-binding domain"/>
    <property type="match status" value="1"/>
</dbReference>